<evidence type="ECO:0000313" key="2">
    <source>
        <dbReference type="Proteomes" id="UP000219338"/>
    </source>
</evidence>
<name>A0A284RS17_ARMOS</name>
<protein>
    <submittedName>
        <fullName evidence="1">Uncharacterized protein</fullName>
    </submittedName>
</protein>
<gene>
    <name evidence="1" type="ORF">ARMOST_14879</name>
</gene>
<organism evidence="1 2">
    <name type="scientific">Armillaria ostoyae</name>
    <name type="common">Armillaria root rot fungus</name>
    <dbReference type="NCBI Taxonomy" id="47428"/>
    <lineage>
        <taxon>Eukaryota</taxon>
        <taxon>Fungi</taxon>
        <taxon>Dikarya</taxon>
        <taxon>Basidiomycota</taxon>
        <taxon>Agaricomycotina</taxon>
        <taxon>Agaricomycetes</taxon>
        <taxon>Agaricomycetidae</taxon>
        <taxon>Agaricales</taxon>
        <taxon>Marasmiineae</taxon>
        <taxon>Physalacriaceae</taxon>
        <taxon>Armillaria</taxon>
    </lineage>
</organism>
<dbReference type="EMBL" id="FUEG01000014">
    <property type="protein sequence ID" value="SJL11475.1"/>
    <property type="molecule type" value="Genomic_DNA"/>
</dbReference>
<evidence type="ECO:0000313" key="1">
    <source>
        <dbReference type="EMBL" id="SJL11475.1"/>
    </source>
</evidence>
<proteinExistence type="predicted"/>
<sequence>MSFFWHVFIDTWQSFNPLAGLELESLKRPTGTAYLDLDFDTDERRARDSASKQFKACVTIDTIFFGR</sequence>
<reference evidence="2" key="1">
    <citation type="journal article" date="2017" name="Nat. Ecol. Evol.">
        <title>Genome expansion and lineage-specific genetic innovations in the forest pathogenic fungi Armillaria.</title>
        <authorList>
            <person name="Sipos G."/>
            <person name="Prasanna A.N."/>
            <person name="Walter M.C."/>
            <person name="O'Connor E."/>
            <person name="Balint B."/>
            <person name="Krizsan K."/>
            <person name="Kiss B."/>
            <person name="Hess J."/>
            <person name="Varga T."/>
            <person name="Slot J."/>
            <person name="Riley R."/>
            <person name="Boka B."/>
            <person name="Rigling D."/>
            <person name="Barry K."/>
            <person name="Lee J."/>
            <person name="Mihaltcheva S."/>
            <person name="LaButti K."/>
            <person name="Lipzen A."/>
            <person name="Waldron R."/>
            <person name="Moloney N.M."/>
            <person name="Sperisen C."/>
            <person name="Kredics L."/>
            <person name="Vagvoelgyi C."/>
            <person name="Patrignani A."/>
            <person name="Fitzpatrick D."/>
            <person name="Nagy I."/>
            <person name="Doyle S."/>
            <person name="Anderson J.B."/>
            <person name="Grigoriev I.V."/>
            <person name="Gueldener U."/>
            <person name="Muensterkoetter M."/>
            <person name="Nagy L.G."/>
        </authorList>
    </citation>
    <scope>NUCLEOTIDE SEQUENCE [LARGE SCALE GENOMIC DNA]</scope>
    <source>
        <strain evidence="2">C18/9</strain>
    </source>
</reference>
<keyword evidence="2" id="KW-1185">Reference proteome</keyword>
<dbReference type="AlphaFoldDB" id="A0A284RS17"/>
<accession>A0A284RS17</accession>
<dbReference type="Proteomes" id="UP000219338">
    <property type="component" value="Unassembled WGS sequence"/>
</dbReference>